<dbReference type="AlphaFoldDB" id="A0A8H4LSH7"/>
<keyword evidence="2" id="KW-0539">Nucleus</keyword>
<dbReference type="PROSITE" id="PS00109">
    <property type="entry name" value="PROTEIN_KINASE_TYR"/>
    <property type="match status" value="1"/>
</dbReference>
<comment type="caution">
    <text evidence="6">The sequence shown here is derived from an EMBL/GenBank/DDBJ whole genome shotgun (WGS) entry which is preliminary data.</text>
</comment>
<dbReference type="EC" id="2.7.11.1" evidence="1"/>
<dbReference type="CDD" id="cd00067">
    <property type="entry name" value="GAL4"/>
    <property type="match status" value="1"/>
</dbReference>
<name>A0A8H4LSH7_9HYPO</name>
<dbReference type="SUPFAM" id="SSF56112">
    <property type="entry name" value="Protein kinase-like (PK-like)"/>
    <property type="match status" value="1"/>
</dbReference>
<dbReference type="GO" id="GO:0005634">
    <property type="term" value="C:nucleus"/>
    <property type="evidence" value="ECO:0007669"/>
    <property type="project" value="TreeGrafter"/>
</dbReference>
<dbReference type="InterPro" id="IPR001138">
    <property type="entry name" value="Zn2Cys6_DnaBD"/>
</dbReference>
<sequence length="956" mass="107967">MIYVSDFKAPHKLTAPHLRLGLRPLDVYADVVNRKTIPTLADPEARFQYQAERLTASALTQTYHYMIEGGLEHGLLTTGEAIVFLRIDWDEPETLLFHLAEPNAEALAHPDLVHVCSAVSQYLAFSLITLEARLAGQDERRRVMAGLKTWNEDFETILRSIPVDERQAPHSAPGHIPETHSNVGRSPYSPAERRSSRHGTAVQRGRRPRRSRRIATQRSQGQEGIATQRLQGQEDTDEQYCTQKCLLGLVDGGFLDARCPNSDLHDMTGGTRHPIDHAQFLDLLAKQLEQTLDAGITPLDHGGARGVLFRVVLLVYGYTFVGKGTVRAFVKDLQHEAAVYARLRPAQGVHVPVLLGAVDLRPINRIYYFDHRVYVIHMTFLSWGGRDLYVATTAADGPERRRIREQATRSLRAVHGAGVVHDDVRGANMLVNAETQGVMVIDFERAVLVERPRRPLHVKCDEELPKCRQCQSKQLPCSRPARRTVFRHGSAASFAKDQEWVNSEARHFRFRPPSGGATTRASREQQHTLPSSRSVPLAATMPSIANLTSSPASLVSPPSDPRQHASPASDGSGDDDASCRRFPLRDVQEACLLRYFIEEMAHWFDLCDKDRHFQLVVPVRARKHPHLLDAILAVAARHLSRLPQYKTAHGILYHGQLLPDLTEHAAVEYMLRCMPALRRFHDLHDDEYRDSIIATAVILRQLEEIDHQDDVVVAAVEHRRPVNFLAVIDAVLRGLPEQTAFGRRSLMRAAYWMALRQEIFNSFTRREAPQLMLPPEFWHGASPANKVVMHLVQTAKWHWGGGGEQEWLRLAEQQEHIERHIIIDFRPVFQRTADKTRGEIFPTIWYGSNIEVTTVQLGLIAKAVLVAENPSLRNPAASRADWRMVENEVRVLLLDLCGVALCNPASPPALVQAALGIGMYSDFFTDPYERQAIRTVLERYRDAHAWPVQRLLDMFQ</sequence>
<evidence type="ECO:0000256" key="2">
    <source>
        <dbReference type="ARBA" id="ARBA00023242"/>
    </source>
</evidence>
<accession>A0A8H4LSH7</accession>
<evidence type="ECO:0000256" key="5">
    <source>
        <dbReference type="SAM" id="MobiDB-lite"/>
    </source>
</evidence>
<dbReference type="Proteomes" id="UP000557566">
    <property type="component" value="Unassembled WGS sequence"/>
</dbReference>
<evidence type="ECO:0000256" key="3">
    <source>
        <dbReference type="ARBA" id="ARBA00047899"/>
    </source>
</evidence>
<protein>
    <recommendedName>
        <fullName evidence="1">non-specific serine/threonine protein kinase</fullName>
        <ecNumber evidence="1">2.7.11.1</ecNumber>
    </recommendedName>
</protein>
<dbReference type="GO" id="GO:0045944">
    <property type="term" value="P:positive regulation of transcription by RNA polymerase II"/>
    <property type="evidence" value="ECO:0007669"/>
    <property type="project" value="TreeGrafter"/>
</dbReference>
<feature type="region of interest" description="Disordered" evidence="5">
    <location>
        <begin position="166"/>
        <end position="234"/>
    </location>
</feature>
<gene>
    <name evidence="6" type="ORF">G6O67_008748</name>
</gene>
<evidence type="ECO:0000313" key="6">
    <source>
        <dbReference type="EMBL" id="KAF4504137.1"/>
    </source>
</evidence>
<dbReference type="PANTHER" id="PTHR37534:SF2">
    <property type="entry name" value="N-ACETYLTRANSFERASE DOMAIN-CONTAINING PROTEIN"/>
    <property type="match status" value="1"/>
</dbReference>
<dbReference type="OrthoDB" id="4525710at2759"/>
<dbReference type="GO" id="GO:0000981">
    <property type="term" value="F:DNA-binding transcription factor activity, RNA polymerase II-specific"/>
    <property type="evidence" value="ECO:0007669"/>
    <property type="project" value="InterPro"/>
</dbReference>
<keyword evidence="7" id="KW-1185">Reference proteome</keyword>
<comment type="catalytic activity">
    <reaction evidence="3">
        <text>L-threonyl-[protein] + ATP = O-phospho-L-threonyl-[protein] + ADP + H(+)</text>
        <dbReference type="Rhea" id="RHEA:46608"/>
        <dbReference type="Rhea" id="RHEA-COMP:11060"/>
        <dbReference type="Rhea" id="RHEA-COMP:11605"/>
        <dbReference type="ChEBI" id="CHEBI:15378"/>
        <dbReference type="ChEBI" id="CHEBI:30013"/>
        <dbReference type="ChEBI" id="CHEBI:30616"/>
        <dbReference type="ChEBI" id="CHEBI:61977"/>
        <dbReference type="ChEBI" id="CHEBI:456216"/>
        <dbReference type="EC" id="2.7.11.1"/>
    </reaction>
</comment>
<reference evidence="6 7" key="1">
    <citation type="journal article" date="2020" name="Genome Biol. Evol.">
        <title>A new high-quality draft genome assembly of the Chinese cordyceps Ophiocordyceps sinensis.</title>
        <authorList>
            <person name="Shu R."/>
            <person name="Zhang J."/>
            <person name="Meng Q."/>
            <person name="Zhang H."/>
            <person name="Zhou G."/>
            <person name="Li M."/>
            <person name="Wu P."/>
            <person name="Zhao Y."/>
            <person name="Chen C."/>
            <person name="Qin Q."/>
        </authorList>
    </citation>
    <scope>NUCLEOTIDE SEQUENCE [LARGE SCALE GENOMIC DNA]</scope>
    <source>
        <strain evidence="6 7">IOZ07</strain>
    </source>
</reference>
<dbReference type="GO" id="GO:0004674">
    <property type="term" value="F:protein serine/threonine kinase activity"/>
    <property type="evidence" value="ECO:0007669"/>
    <property type="project" value="UniProtKB-EC"/>
</dbReference>
<dbReference type="GO" id="GO:0000976">
    <property type="term" value="F:transcription cis-regulatory region binding"/>
    <property type="evidence" value="ECO:0007669"/>
    <property type="project" value="TreeGrafter"/>
</dbReference>
<dbReference type="InterPro" id="IPR008266">
    <property type="entry name" value="Tyr_kinase_AS"/>
</dbReference>
<proteinExistence type="predicted"/>
<feature type="region of interest" description="Disordered" evidence="5">
    <location>
        <begin position="548"/>
        <end position="577"/>
    </location>
</feature>
<evidence type="ECO:0000256" key="1">
    <source>
        <dbReference type="ARBA" id="ARBA00012513"/>
    </source>
</evidence>
<dbReference type="PANTHER" id="PTHR37534">
    <property type="entry name" value="TRANSCRIPTIONAL ACTIVATOR PROTEIN UGA3"/>
    <property type="match status" value="1"/>
</dbReference>
<evidence type="ECO:0000256" key="4">
    <source>
        <dbReference type="ARBA" id="ARBA00048679"/>
    </source>
</evidence>
<organism evidence="6 7">
    <name type="scientific">Ophiocordyceps sinensis</name>
    <dbReference type="NCBI Taxonomy" id="72228"/>
    <lineage>
        <taxon>Eukaryota</taxon>
        <taxon>Fungi</taxon>
        <taxon>Dikarya</taxon>
        <taxon>Ascomycota</taxon>
        <taxon>Pezizomycotina</taxon>
        <taxon>Sordariomycetes</taxon>
        <taxon>Hypocreomycetidae</taxon>
        <taxon>Hypocreales</taxon>
        <taxon>Ophiocordycipitaceae</taxon>
        <taxon>Ophiocordyceps</taxon>
    </lineage>
</organism>
<dbReference type="Gene3D" id="1.10.510.10">
    <property type="entry name" value="Transferase(Phosphotransferase) domain 1"/>
    <property type="match status" value="1"/>
</dbReference>
<comment type="catalytic activity">
    <reaction evidence="4">
        <text>L-seryl-[protein] + ATP = O-phospho-L-seryl-[protein] + ADP + H(+)</text>
        <dbReference type="Rhea" id="RHEA:17989"/>
        <dbReference type="Rhea" id="RHEA-COMP:9863"/>
        <dbReference type="Rhea" id="RHEA-COMP:11604"/>
        <dbReference type="ChEBI" id="CHEBI:15378"/>
        <dbReference type="ChEBI" id="CHEBI:29999"/>
        <dbReference type="ChEBI" id="CHEBI:30616"/>
        <dbReference type="ChEBI" id="CHEBI:83421"/>
        <dbReference type="ChEBI" id="CHEBI:456216"/>
        <dbReference type="EC" id="2.7.11.1"/>
    </reaction>
</comment>
<evidence type="ECO:0000313" key="7">
    <source>
        <dbReference type="Proteomes" id="UP000557566"/>
    </source>
</evidence>
<feature type="compositionally biased region" description="Basic residues" evidence="5">
    <location>
        <begin position="204"/>
        <end position="215"/>
    </location>
</feature>
<dbReference type="GO" id="GO:0008270">
    <property type="term" value="F:zinc ion binding"/>
    <property type="evidence" value="ECO:0007669"/>
    <property type="project" value="InterPro"/>
</dbReference>
<dbReference type="InterPro" id="IPR011009">
    <property type="entry name" value="Kinase-like_dom_sf"/>
</dbReference>
<feature type="region of interest" description="Disordered" evidence="5">
    <location>
        <begin position="508"/>
        <end position="536"/>
    </location>
</feature>
<dbReference type="EMBL" id="JAAVMX010000012">
    <property type="protein sequence ID" value="KAF4504137.1"/>
    <property type="molecule type" value="Genomic_DNA"/>
</dbReference>